<evidence type="ECO:0000313" key="3">
    <source>
        <dbReference type="EMBL" id="MFC5988428.1"/>
    </source>
</evidence>
<feature type="transmembrane region" description="Helical" evidence="1">
    <location>
        <begin position="28"/>
        <end position="46"/>
    </location>
</feature>
<gene>
    <name evidence="3" type="ORF">ACFPXP_18650</name>
</gene>
<feature type="transmembrane region" description="Helical" evidence="1">
    <location>
        <begin position="141"/>
        <end position="161"/>
    </location>
</feature>
<comment type="caution">
    <text evidence="3">The sequence shown here is derived from an EMBL/GenBank/DDBJ whole genome shotgun (WGS) entry which is preliminary data.</text>
</comment>
<keyword evidence="4" id="KW-1185">Reference proteome</keyword>
<feature type="transmembrane region" description="Helical" evidence="1">
    <location>
        <begin position="119"/>
        <end position="135"/>
    </location>
</feature>
<dbReference type="Pfam" id="PF01569">
    <property type="entry name" value="PAP2"/>
    <property type="match status" value="1"/>
</dbReference>
<proteinExistence type="predicted"/>
<evidence type="ECO:0000259" key="2">
    <source>
        <dbReference type="SMART" id="SM00014"/>
    </source>
</evidence>
<protein>
    <submittedName>
        <fullName evidence="3">Phosphatase PAP2 family protein</fullName>
    </submittedName>
</protein>
<dbReference type="SUPFAM" id="SSF48317">
    <property type="entry name" value="Acid phosphatase/Vanadium-dependent haloperoxidase"/>
    <property type="match status" value="1"/>
</dbReference>
<dbReference type="EMBL" id="JBHSQV010000181">
    <property type="protein sequence ID" value="MFC5988428.1"/>
    <property type="molecule type" value="Genomic_DNA"/>
</dbReference>
<dbReference type="Proteomes" id="UP001596250">
    <property type="component" value="Unassembled WGS sequence"/>
</dbReference>
<evidence type="ECO:0000313" key="4">
    <source>
        <dbReference type="Proteomes" id="UP001596250"/>
    </source>
</evidence>
<feature type="transmembrane region" description="Helical" evidence="1">
    <location>
        <begin position="53"/>
        <end position="73"/>
    </location>
</feature>
<dbReference type="PANTHER" id="PTHR14969">
    <property type="entry name" value="SPHINGOSINE-1-PHOSPHATE PHOSPHOHYDROLASE"/>
    <property type="match status" value="1"/>
</dbReference>
<dbReference type="SMART" id="SM00014">
    <property type="entry name" value="acidPPc"/>
    <property type="match status" value="1"/>
</dbReference>
<dbReference type="InterPro" id="IPR000326">
    <property type="entry name" value="PAP2/HPO"/>
</dbReference>
<feature type="domain" description="Phosphatidic acid phosphatase type 2/haloperoxidase" evidence="2">
    <location>
        <begin position="52"/>
        <end position="158"/>
    </location>
</feature>
<dbReference type="InterPro" id="IPR036938">
    <property type="entry name" value="PAP2/HPO_sf"/>
</dbReference>
<accession>A0ABW1ITG7</accession>
<keyword evidence="1" id="KW-0812">Transmembrane</keyword>
<dbReference type="PANTHER" id="PTHR14969:SF58">
    <property type="entry name" value="UNDECAPRENYL-DIPHOSPHATASE BCRC"/>
    <property type="match status" value="1"/>
</dbReference>
<keyword evidence="1" id="KW-0472">Membrane</keyword>
<organism evidence="3 4">
    <name type="scientific">Marinicrinis lubricantis</name>
    <dbReference type="NCBI Taxonomy" id="2086470"/>
    <lineage>
        <taxon>Bacteria</taxon>
        <taxon>Bacillati</taxon>
        <taxon>Bacillota</taxon>
        <taxon>Bacilli</taxon>
        <taxon>Bacillales</taxon>
        <taxon>Paenibacillaceae</taxon>
    </lineage>
</organism>
<reference evidence="4" key="1">
    <citation type="journal article" date="2019" name="Int. J. Syst. Evol. Microbiol.">
        <title>The Global Catalogue of Microorganisms (GCM) 10K type strain sequencing project: providing services to taxonomists for standard genome sequencing and annotation.</title>
        <authorList>
            <consortium name="The Broad Institute Genomics Platform"/>
            <consortium name="The Broad Institute Genome Sequencing Center for Infectious Disease"/>
            <person name="Wu L."/>
            <person name="Ma J."/>
        </authorList>
    </citation>
    <scope>NUCLEOTIDE SEQUENCE [LARGE SCALE GENOMIC DNA]</scope>
    <source>
        <strain evidence="4">CCM 8749</strain>
    </source>
</reference>
<evidence type="ECO:0000256" key="1">
    <source>
        <dbReference type="SAM" id="Phobius"/>
    </source>
</evidence>
<dbReference type="Gene3D" id="1.20.144.10">
    <property type="entry name" value="Phosphatidic acid phosphatase type 2/haloperoxidase"/>
    <property type="match status" value="1"/>
</dbReference>
<sequence length="189" mass="21674">MEWDYSLFKLINDRANDVSWLGRLFVDAANYGDIYFVLSLAVIWIFNHKISVYGVAAGVGAVLISRFVSIFYYRNRPFIDHEVNQLLPHIESNSFPSDHAAAAFAIATMLYLFSKRTGLFFLLCASIVSFARIWVGKHYPLDVICGTVIGITLSVLLFHFLEKTRWYELATGKWKSFRRNAETEVNGMR</sequence>
<name>A0ABW1ITG7_9BACL</name>
<keyword evidence="1" id="KW-1133">Transmembrane helix</keyword>
<dbReference type="RefSeq" id="WP_379895900.1">
    <property type="nucleotide sequence ID" value="NZ_CBCSCT010000014.1"/>
</dbReference>